<evidence type="ECO:0000313" key="4">
    <source>
        <dbReference type="EMBL" id="GJE89322.1"/>
    </source>
</evidence>
<accession>A0A9P3LCX6</accession>
<feature type="compositionally biased region" description="Low complexity" evidence="1">
    <location>
        <begin position="227"/>
        <end position="261"/>
    </location>
</feature>
<dbReference type="Gene3D" id="2.60.120.260">
    <property type="entry name" value="Galactose-binding domain-like"/>
    <property type="match status" value="1"/>
</dbReference>
<reference evidence="4 5" key="1">
    <citation type="submission" date="2021-08" db="EMBL/GenBank/DDBJ databases">
        <title>Draft Genome Sequence of Phanerochaete sordida strain YK-624.</title>
        <authorList>
            <person name="Mori T."/>
            <person name="Dohra H."/>
            <person name="Suzuki T."/>
            <person name="Kawagishi H."/>
            <person name="Hirai H."/>
        </authorList>
    </citation>
    <scope>NUCLEOTIDE SEQUENCE [LARGE SCALE GENOMIC DNA]</scope>
    <source>
        <strain evidence="4 5">YK-624</strain>
    </source>
</reference>
<dbReference type="OrthoDB" id="3245657at2759"/>
<feature type="region of interest" description="Disordered" evidence="1">
    <location>
        <begin position="183"/>
        <end position="274"/>
    </location>
</feature>
<evidence type="ECO:0000256" key="3">
    <source>
        <dbReference type="SAM" id="SignalP"/>
    </source>
</evidence>
<feature type="region of interest" description="Disordered" evidence="1">
    <location>
        <begin position="393"/>
        <end position="428"/>
    </location>
</feature>
<evidence type="ECO:0000313" key="5">
    <source>
        <dbReference type="Proteomes" id="UP000703269"/>
    </source>
</evidence>
<keyword evidence="2" id="KW-0812">Transmembrane</keyword>
<organism evidence="4 5">
    <name type="scientific">Phanerochaete sordida</name>
    <dbReference type="NCBI Taxonomy" id="48140"/>
    <lineage>
        <taxon>Eukaryota</taxon>
        <taxon>Fungi</taxon>
        <taxon>Dikarya</taxon>
        <taxon>Basidiomycota</taxon>
        <taxon>Agaricomycotina</taxon>
        <taxon>Agaricomycetes</taxon>
        <taxon>Polyporales</taxon>
        <taxon>Phanerochaetaceae</taxon>
        <taxon>Phanerochaete</taxon>
    </lineage>
</organism>
<feature type="compositionally biased region" description="Basic and acidic residues" evidence="1">
    <location>
        <begin position="405"/>
        <end position="419"/>
    </location>
</feature>
<feature type="compositionally biased region" description="Low complexity" evidence="1">
    <location>
        <begin position="187"/>
        <end position="220"/>
    </location>
</feature>
<feature type="chain" id="PRO_5040452332" description="Transmembrane protein" evidence="3">
    <location>
        <begin position="26"/>
        <end position="454"/>
    </location>
</feature>
<evidence type="ECO:0000256" key="2">
    <source>
        <dbReference type="SAM" id="Phobius"/>
    </source>
</evidence>
<feature type="transmembrane region" description="Helical" evidence="2">
    <location>
        <begin position="303"/>
        <end position="324"/>
    </location>
</feature>
<protein>
    <recommendedName>
        <fullName evidence="6">Transmembrane protein</fullName>
    </recommendedName>
</protein>
<keyword evidence="3" id="KW-0732">Signal</keyword>
<proteinExistence type="predicted"/>
<keyword evidence="2" id="KW-1133">Transmembrane helix</keyword>
<dbReference type="AlphaFoldDB" id="A0A9P3LCX6"/>
<comment type="caution">
    <text evidence="4">The sequence shown here is derived from an EMBL/GenBank/DDBJ whole genome shotgun (WGS) entry which is preliminary data.</text>
</comment>
<feature type="compositionally biased region" description="Polar residues" evidence="1">
    <location>
        <begin position="262"/>
        <end position="274"/>
    </location>
</feature>
<keyword evidence="2" id="KW-0472">Membrane</keyword>
<feature type="signal peptide" evidence="3">
    <location>
        <begin position="1"/>
        <end position="25"/>
    </location>
</feature>
<dbReference type="EMBL" id="BPQB01000012">
    <property type="protein sequence ID" value="GJE89322.1"/>
    <property type="molecule type" value="Genomic_DNA"/>
</dbReference>
<evidence type="ECO:0008006" key="6">
    <source>
        <dbReference type="Google" id="ProtNLM"/>
    </source>
</evidence>
<feature type="compositionally biased region" description="Polar residues" evidence="1">
    <location>
        <begin position="395"/>
        <end position="404"/>
    </location>
</feature>
<sequence length="454" mass="48206">MSIRLHSFLSVLFTLGVLYPPTVFGALVNVTVDDQNLDPVTEESISYEGPWDRQPGCLECTAKPDPLRAYDGTWHDASFDVNSSSQLIVPNATFSFIGTAIYVFGMVDNSYGIELVFYLDDKPSGSYTRPPSTDQAFTFSQTYFWAEGLPHTTHVLKMQNGRPETAQQSVVLFDYLVYTRDDGDNESSAAPSSDPAASSSLLASTTARSSALSPPSSSAAMVPSEQSTKPSTVPVTPSSTLSSTSSPTPSSTNQSSSPSTVMPTNPSTILVTAPSSTPFTVPSATLALSVTGNRTGMSGTTRAIVIAVAIVVFGLILGLLVLLYRAHRNHQERRAGAAGVVPGFAYSSAIGSDGNAPQMLPYPYAPSYYSVSPAPFMVSNTDQLITRPSYKARNTAVSAQSSPEVQREEQTSDERERSSVSDSVSNVVSVRRPGGSIAAETAPPTYQSEVGIVL</sequence>
<evidence type="ECO:0000256" key="1">
    <source>
        <dbReference type="SAM" id="MobiDB-lite"/>
    </source>
</evidence>
<keyword evidence="5" id="KW-1185">Reference proteome</keyword>
<gene>
    <name evidence="4" type="ORF">PsYK624_054210</name>
</gene>
<name>A0A9P3LCX6_9APHY</name>
<dbReference type="Proteomes" id="UP000703269">
    <property type="component" value="Unassembled WGS sequence"/>
</dbReference>